<reference evidence="2" key="1">
    <citation type="submission" date="2023-03" db="EMBL/GenBank/DDBJ databases">
        <authorList>
            <person name="Julca I."/>
        </authorList>
    </citation>
    <scope>NUCLEOTIDE SEQUENCE</scope>
</reference>
<feature type="coiled-coil region" evidence="1">
    <location>
        <begin position="642"/>
        <end position="690"/>
    </location>
</feature>
<protein>
    <submittedName>
        <fullName evidence="2">OLC1v1011669C1</fullName>
    </submittedName>
</protein>
<dbReference type="Proteomes" id="UP001161247">
    <property type="component" value="Chromosome 6"/>
</dbReference>
<feature type="coiled-coil region" evidence="1">
    <location>
        <begin position="1"/>
        <end position="137"/>
    </location>
</feature>
<dbReference type="InterPro" id="IPR040262">
    <property type="entry name" value="At4g38062-like"/>
</dbReference>
<feature type="coiled-coil region" evidence="1">
    <location>
        <begin position="904"/>
        <end position="955"/>
    </location>
</feature>
<evidence type="ECO:0000313" key="3">
    <source>
        <dbReference type="Proteomes" id="UP001161247"/>
    </source>
</evidence>
<evidence type="ECO:0000256" key="1">
    <source>
        <dbReference type="SAM" id="Coils"/>
    </source>
</evidence>
<evidence type="ECO:0000313" key="2">
    <source>
        <dbReference type="EMBL" id="CAI9111447.1"/>
    </source>
</evidence>
<feature type="coiled-coil region" evidence="1">
    <location>
        <begin position="797"/>
        <end position="871"/>
    </location>
</feature>
<gene>
    <name evidence="2" type="ORF">OLC1_LOCUS18845</name>
</gene>
<sequence>MGTVYEELDEAKAEIEKLREDYRAKLQLSESLKRAHNEQLSKFQDANLKIEKLSEELVEKAEEICVAKQMYEELKVTLKDKEAAIKHLTSACDKLRTDCKEKLQTFEEESKGLALALDEANAKNLDQEQQIRLLKEEVEGLRGIVSASRVKDSAGGGKTRASQELKRREVDVMLKLEEDKTKYENQLKWKKEQFAHLEEAHQKLKHQFQVSEKEWEREKASLFDEISRLQTNLESQTRISESLQNRLQLCNQALAHEETKRKRVEIELSELKTHFDNVFVEYEEAKSTVESLTDQRDKDIASLRNTLCTKESLYKEMEYQARVLKQENQELMASLKELQEAQIQEGGGSFSSLTKLRNKLKGLEQVHRDCSARLKSKEAEWNSELDVLREKLKCCCSELDSKSALVDQLKMEAEAHDCLIMQQASQKEESAVMILVLKSVCLEAKMKLDDVYADLDKKNKELEKCLSQLRYLQKVHKGCSDRLKLKEAEWKDELESWVEKLKNCMSELESKKMIIDQQQMEAKGHNSLVENLSSRDEETCDSLLDQLALRDEEAALILLVLKLEFTEAHKKLAVMCADLEEKNKVTDERISQLLTQLEMKNTALVKAQLDAEEERQKFSQLALKAESVNFVEEQQVMQHQEIDKLERMLRKSHESQSELKQQLIRVKFELKEVQKALNVADEELEEQICRRIESEFGVHLWRSAVEQLKMNLQENHRVVEVSLQAELRSLKSDLKKARRTLAKANEELDERFCEVNKADFELQLWKSIAEHLKVALEENHQMRRQVEASLLAEVALEVNLNQEKEGLLNQLEEKNNIINGLHEQIIQLNQELDSHDKESLHHLVEEREQRIENLQQLVKSLEQEFESSTTSFSSRLSGMQSEMNIFREAWQKITTSVFLKEVTIEEKNLIIQELENELLDLKELLRQAKTSDIVIQKLRDENSKMAEDVTKLSSERDCLLDTLNRLSDRMNKLSMDDVQLMESLRSIVQTFDSNEFRTTDALKENSNSNLYSSPKGKKKAEAAIIDERLPFRALNS</sequence>
<proteinExistence type="predicted"/>
<feature type="coiled-coil region" evidence="1">
    <location>
        <begin position="314"/>
        <end position="391"/>
    </location>
</feature>
<feature type="coiled-coil region" evidence="1">
    <location>
        <begin position="173"/>
        <end position="274"/>
    </location>
</feature>
<dbReference type="EMBL" id="OX459123">
    <property type="protein sequence ID" value="CAI9111447.1"/>
    <property type="molecule type" value="Genomic_DNA"/>
</dbReference>
<keyword evidence="3" id="KW-1185">Reference proteome</keyword>
<dbReference type="PANTHER" id="PTHR45287:SF4">
    <property type="entry name" value="OS03G0691500 PROTEIN"/>
    <property type="match status" value="1"/>
</dbReference>
<name>A0AAV1DU93_OLDCO</name>
<feature type="coiled-coil region" evidence="1">
    <location>
        <begin position="720"/>
        <end position="754"/>
    </location>
</feature>
<accession>A0AAV1DU93</accession>
<keyword evidence="1" id="KW-0175">Coiled coil</keyword>
<dbReference type="AlphaFoldDB" id="A0AAV1DU93"/>
<organism evidence="2 3">
    <name type="scientific">Oldenlandia corymbosa var. corymbosa</name>
    <dbReference type="NCBI Taxonomy" id="529605"/>
    <lineage>
        <taxon>Eukaryota</taxon>
        <taxon>Viridiplantae</taxon>
        <taxon>Streptophyta</taxon>
        <taxon>Embryophyta</taxon>
        <taxon>Tracheophyta</taxon>
        <taxon>Spermatophyta</taxon>
        <taxon>Magnoliopsida</taxon>
        <taxon>eudicotyledons</taxon>
        <taxon>Gunneridae</taxon>
        <taxon>Pentapetalae</taxon>
        <taxon>asterids</taxon>
        <taxon>lamiids</taxon>
        <taxon>Gentianales</taxon>
        <taxon>Rubiaceae</taxon>
        <taxon>Rubioideae</taxon>
        <taxon>Spermacoceae</taxon>
        <taxon>Hedyotis-Oldenlandia complex</taxon>
        <taxon>Oldenlandia</taxon>
    </lineage>
</organism>
<dbReference type="PANTHER" id="PTHR45287">
    <property type="entry name" value="OS03G0691500 PROTEIN"/>
    <property type="match status" value="1"/>
</dbReference>